<evidence type="ECO:0008006" key="4">
    <source>
        <dbReference type="Google" id="ProtNLM"/>
    </source>
</evidence>
<evidence type="ECO:0000313" key="3">
    <source>
        <dbReference type="Proteomes" id="UP001595805"/>
    </source>
</evidence>
<sequence>MIKKCFPVFILMLCLTYQGALAQSAPKKEFKIVTIVESIVPMGIGRSRIIDNKGEVDVANFTTERTDGKKSNQKEIDRKDIRIDEMEETKLLNFFSATGINFQNIASNDAVISAKINALLEEGWELTYVTSGVESDGGETDGQGIFITRLFFSK</sequence>
<comment type="caution">
    <text evidence="2">The sequence shown here is derived from an EMBL/GenBank/DDBJ whole genome shotgun (WGS) entry which is preliminary data.</text>
</comment>
<protein>
    <recommendedName>
        <fullName evidence="4">DUF4177 domain-containing protein</fullName>
    </recommendedName>
</protein>
<dbReference type="RefSeq" id="WP_377902489.1">
    <property type="nucleotide sequence ID" value="NZ_JBHRZS010000002.1"/>
</dbReference>
<organism evidence="2 3">
    <name type="scientific">Algoriphagus namhaensis</name>
    <dbReference type="NCBI Taxonomy" id="915353"/>
    <lineage>
        <taxon>Bacteria</taxon>
        <taxon>Pseudomonadati</taxon>
        <taxon>Bacteroidota</taxon>
        <taxon>Cytophagia</taxon>
        <taxon>Cytophagales</taxon>
        <taxon>Cyclobacteriaceae</taxon>
        <taxon>Algoriphagus</taxon>
    </lineage>
</organism>
<accession>A0ABV8AN04</accession>
<keyword evidence="1" id="KW-0732">Signal</keyword>
<keyword evidence="3" id="KW-1185">Reference proteome</keyword>
<name>A0ABV8AN04_9BACT</name>
<dbReference type="Proteomes" id="UP001595805">
    <property type="component" value="Unassembled WGS sequence"/>
</dbReference>
<proteinExistence type="predicted"/>
<feature type="signal peptide" evidence="1">
    <location>
        <begin position="1"/>
        <end position="22"/>
    </location>
</feature>
<reference evidence="3" key="1">
    <citation type="journal article" date="2019" name="Int. J. Syst. Evol. Microbiol.">
        <title>The Global Catalogue of Microorganisms (GCM) 10K type strain sequencing project: providing services to taxonomists for standard genome sequencing and annotation.</title>
        <authorList>
            <consortium name="The Broad Institute Genomics Platform"/>
            <consortium name="The Broad Institute Genome Sequencing Center for Infectious Disease"/>
            <person name="Wu L."/>
            <person name="Ma J."/>
        </authorList>
    </citation>
    <scope>NUCLEOTIDE SEQUENCE [LARGE SCALE GENOMIC DNA]</scope>
    <source>
        <strain evidence="3">CCUG 60523</strain>
    </source>
</reference>
<evidence type="ECO:0000256" key="1">
    <source>
        <dbReference type="SAM" id="SignalP"/>
    </source>
</evidence>
<evidence type="ECO:0000313" key="2">
    <source>
        <dbReference type="EMBL" id="MFC3878739.1"/>
    </source>
</evidence>
<dbReference type="EMBL" id="JBHRZS010000002">
    <property type="protein sequence ID" value="MFC3878739.1"/>
    <property type="molecule type" value="Genomic_DNA"/>
</dbReference>
<gene>
    <name evidence="2" type="ORF">ACFOSV_01045</name>
</gene>
<feature type="chain" id="PRO_5046241428" description="DUF4177 domain-containing protein" evidence="1">
    <location>
        <begin position="23"/>
        <end position="154"/>
    </location>
</feature>